<dbReference type="CDD" id="cd00207">
    <property type="entry name" value="fer2"/>
    <property type="match status" value="1"/>
</dbReference>
<dbReference type="PATRIC" id="fig|1453496.5.peg.1204"/>
<dbReference type="GO" id="GO:0046872">
    <property type="term" value="F:metal ion binding"/>
    <property type="evidence" value="ECO:0007669"/>
    <property type="project" value="UniProtKB-KW"/>
</dbReference>
<dbReference type="InterPro" id="IPR001433">
    <property type="entry name" value="OxRdtase_FAD/NAD-bd"/>
</dbReference>
<evidence type="ECO:0000256" key="3">
    <source>
        <dbReference type="ARBA" id="ARBA00022714"/>
    </source>
</evidence>
<evidence type="ECO:0000256" key="9">
    <source>
        <dbReference type="ARBA" id="ARBA00034078"/>
    </source>
</evidence>
<dbReference type="InterPro" id="IPR017927">
    <property type="entry name" value="FAD-bd_FR_type"/>
</dbReference>
<dbReference type="KEGG" id="hav:AT03_06015"/>
<dbReference type="Gene3D" id="3.40.50.80">
    <property type="entry name" value="Nucleotide-binding domain of ferredoxin-NADP reductase (FNR) module"/>
    <property type="match status" value="1"/>
</dbReference>
<reference evidence="12 13" key="1">
    <citation type="journal article" date="2014" name="Gut Pathog.">
        <title>Gene clusters of Hafnia alvei strain FB1 important in survival and pathogenesis: a draft genome perspective.</title>
        <authorList>
            <person name="Tan J.Y."/>
            <person name="Yin W.F."/>
            <person name="Chan K.G."/>
        </authorList>
    </citation>
    <scope>NUCLEOTIDE SEQUENCE [LARGE SCALE GENOMIC DNA]</scope>
    <source>
        <strain evidence="12 13">FB1</strain>
    </source>
</reference>
<keyword evidence="7" id="KW-0408">Iron</keyword>
<dbReference type="InterPro" id="IPR012675">
    <property type="entry name" value="Beta-grasp_dom_sf"/>
</dbReference>
<comment type="cofactor">
    <cofactor evidence="1">
        <name>FAD</name>
        <dbReference type="ChEBI" id="CHEBI:57692"/>
    </cofactor>
</comment>
<dbReference type="Pfam" id="PF00111">
    <property type="entry name" value="Fer2"/>
    <property type="match status" value="1"/>
</dbReference>
<evidence type="ECO:0000256" key="4">
    <source>
        <dbReference type="ARBA" id="ARBA00022723"/>
    </source>
</evidence>
<dbReference type="CDD" id="cd06214">
    <property type="entry name" value="PA_degradation_oxidoreductase_like"/>
    <property type="match status" value="1"/>
</dbReference>
<feature type="domain" description="FAD-binding FR-type" evidence="11">
    <location>
        <begin position="2"/>
        <end position="106"/>
    </location>
</feature>
<dbReference type="PROSITE" id="PS51384">
    <property type="entry name" value="FAD_FR"/>
    <property type="match status" value="1"/>
</dbReference>
<dbReference type="Proteomes" id="UP000029986">
    <property type="component" value="Chromosome"/>
</dbReference>
<dbReference type="PANTHER" id="PTHR47354:SF8">
    <property type="entry name" value="1,2-PHENYLACETYL-COA EPOXIDASE, SUBUNIT E"/>
    <property type="match status" value="1"/>
</dbReference>
<dbReference type="InterPro" id="IPR011884">
    <property type="entry name" value="PaaE"/>
</dbReference>
<dbReference type="PROSITE" id="PS51085">
    <property type="entry name" value="2FE2S_FER_2"/>
    <property type="match status" value="1"/>
</dbReference>
<dbReference type="PROSITE" id="PS00197">
    <property type="entry name" value="2FE2S_FER_1"/>
    <property type="match status" value="1"/>
</dbReference>
<keyword evidence="2" id="KW-0285">Flavoprotein</keyword>
<evidence type="ECO:0000313" key="12">
    <source>
        <dbReference type="EMBL" id="AIU71989.1"/>
    </source>
</evidence>
<protein>
    <submittedName>
        <fullName evidence="12">Phenylacetic acid degradation protein</fullName>
    </submittedName>
</protein>
<evidence type="ECO:0000256" key="6">
    <source>
        <dbReference type="ARBA" id="ARBA00023002"/>
    </source>
</evidence>
<accession>A0A097QZS3</accession>
<dbReference type="InterPro" id="IPR008333">
    <property type="entry name" value="Cbr1-like_FAD-bd_dom"/>
</dbReference>
<dbReference type="SUPFAM" id="SSF63380">
    <property type="entry name" value="Riboflavin synthase domain-like"/>
    <property type="match status" value="1"/>
</dbReference>
<sequence length="352" mass="38853">MTVFHRLSIAAIERETPEAVAITLRVPDELKTHYRYKPGQHLTLKANVNGEELRRCYSICSSPQDGVLQIGVKAIHQGRFSSFVNQQLNVGDALEVMLPQGRFGYQPTGERQGNYLAIAAGSGITPMLSIIKTTLLLEPKSEFTLIYGNRTSRSIMFKEALCDLKNRFPQRLQILYLFSQESLDSPLLNGRIDGERLNLMGKSLLDFTTFDQAFICGPESMMDDAHTTLEAAGMAAENIHSERFNTAGISVRPANMTEREQTMVEIQLDGRRVNIAMSAQDDSILDAALRQGADLPYACKGGVCATCKCKLKSGEVEMGVNYSLEPDQLAAGYILSCQSWPKGDGVVLDFDV</sequence>
<dbReference type="eggNOG" id="COG1018">
    <property type="taxonomic scope" value="Bacteria"/>
</dbReference>
<dbReference type="Pfam" id="PF00970">
    <property type="entry name" value="FAD_binding_6"/>
    <property type="match status" value="1"/>
</dbReference>
<dbReference type="InterPro" id="IPR036010">
    <property type="entry name" value="2Fe-2S_ferredoxin-like_sf"/>
</dbReference>
<dbReference type="GO" id="GO:0016491">
    <property type="term" value="F:oxidoreductase activity"/>
    <property type="evidence" value="ECO:0007669"/>
    <property type="project" value="UniProtKB-KW"/>
</dbReference>
<comment type="cofactor">
    <cofactor evidence="9">
        <name>[2Fe-2S] cluster</name>
        <dbReference type="ChEBI" id="CHEBI:190135"/>
    </cofactor>
</comment>
<evidence type="ECO:0000256" key="1">
    <source>
        <dbReference type="ARBA" id="ARBA00001974"/>
    </source>
</evidence>
<dbReference type="InterPro" id="IPR006058">
    <property type="entry name" value="2Fe2S_fd_BS"/>
</dbReference>
<dbReference type="RefSeq" id="WP_025800551.1">
    <property type="nucleotide sequence ID" value="NZ_CP009706.1"/>
</dbReference>
<dbReference type="PANTHER" id="PTHR47354">
    <property type="entry name" value="NADH OXIDOREDUCTASE HCR"/>
    <property type="match status" value="1"/>
</dbReference>
<dbReference type="SUPFAM" id="SSF54292">
    <property type="entry name" value="2Fe-2S ferredoxin-like"/>
    <property type="match status" value="1"/>
</dbReference>
<dbReference type="InterPro" id="IPR039261">
    <property type="entry name" value="FNR_nucleotide-bd"/>
</dbReference>
<dbReference type="GO" id="GO:0051537">
    <property type="term" value="F:2 iron, 2 sulfur cluster binding"/>
    <property type="evidence" value="ECO:0007669"/>
    <property type="project" value="UniProtKB-KW"/>
</dbReference>
<dbReference type="InterPro" id="IPR050415">
    <property type="entry name" value="MRET"/>
</dbReference>
<dbReference type="GO" id="GO:0050660">
    <property type="term" value="F:flavin adenine dinucleotide binding"/>
    <property type="evidence" value="ECO:0007669"/>
    <property type="project" value="TreeGrafter"/>
</dbReference>
<evidence type="ECO:0000313" key="13">
    <source>
        <dbReference type="Proteomes" id="UP000029986"/>
    </source>
</evidence>
<dbReference type="NCBIfam" id="TIGR02160">
    <property type="entry name" value="PA_CoA_Oxy5"/>
    <property type="match status" value="1"/>
</dbReference>
<dbReference type="EMBL" id="CP009706">
    <property type="protein sequence ID" value="AIU71989.1"/>
    <property type="molecule type" value="Genomic_DNA"/>
</dbReference>
<dbReference type="PRINTS" id="PR00410">
    <property type="entry name" value="PHEHYDRXLASE"/>
</dbReference>
<keyword evidence="4" id="KW-0479">Metal-binding</keyword>
<dbReference type="AlphaFoldDB" id="A0A097QZS3"/>
<evidence type="ECO:0000256" key="8">
    <source>
        <dbReference type="ARBA" id="ARBA00023014"/>
    </source>
</evidence>
<name>A0A097QZS3_HAFAL</name>
<dbReference type="OrthoDB" id="9796486at2"/>
<keyword evidence="5" id="KW-0274">FAD</keyword>
<evidence type="ECO:0000256" key="7">
    <source>
        <dbReference type="ARBA" id="ARBA00023004"/>
    </source>
</evidence>
<evidence type="ECO:0000259" key="11">
    <source>
        <dbReference type="PROSITE" id="PS51384"/>
    </source>
</evidence>
<dbReference type="GO" id="GO:0010124">
    <property type="term" value="P:phenylacetate catabolic process"/>
    <property type="evidence" value="ECO:0007669"/>
    <property type="project" value="InterPro"/>
</dbReference>
<feature type="domain" description="2Fe-2S ferredoxin-type" evidence="10">
    <location>
        <begin position="262"/>
        <end position="352"/>
    </location>
</feature>
<proteinExistence type="predicted"/>
<evidence type="ECO:0000256" key="2">
    <source>
        <dbReference type="ARBA" id="ARBA00022630"/>
    </source>
</evidence>
<keyword evidence="6" id="KW-0560">Oxidoreductase</keyword>
<dbReference type="SUPFAM" id="SSF52343">
    <property type="entry name" value="Ferredoxin reductase-like, C-terminal NADP-linked domain"/>
    <property type="match status" value="1"/>
</dbReference>
<dbReference type="PRINTS" id="PR00371">
    <property type="entry name" value="FPNCR"/>
</dbReference>
<dbReference type="Gene3D" id="3.10.20.30">
    <property type="match status" value="1"/>
</dbReference>
<gene>
    <name evidence="12" type="ORF">AT03_06015</name>
</gene>
<organism evidence="12 13">
    <name type="scientific">Hafnia alvei FB1</name>
    <dbReference type="NCBI Taxonomy" id="1453496"/>
    <lineage>
        <taxon>Bacteria</taxon>
        <taxon>Pseudomonadati</taxon>
        <taxon>Pseudomonadota</taxon>
        <taxon>Gammaproteobacteria</taxon>
        <taxon>Enterobacterales</taxon>
        <taxon>Hafniaceae</taxon>
        <taxon>Hafnia</taxon>
    </lineage>
</organism>
<dbReference type="HOGENOM" id="CLU_003827_14_1_6"/>
<dbReference type="InterPro" id="IPR017938">
    <property type="entry name" value="Riboflavin_synthase-like_b-brl"/>
</dbReference>
<dbReference type="Pfam" id="PF00175">
    <property type="entry name" value="NAD_binding_1"/>
    <property type="match status" value="1"/>
</dbReference>
<evidence type="ECO:0000256" key="5">
    <source>
        <dbReference type="ARBA" id="ARBA00022827"/>
    </source>
</evidence>
<keyword evidence="3" id="KW-0001">2Fe-2S</keyword>
<dbReference type="InterPro" id="IPR001041">
    <property type="entry name" value="2Fe-2S_ferredoxin-type"/>
</dbReference>
<keyword evidence="8" id="KW-0411">Iron-sulfur</keyword>
<evidence type="ECO:0000259" key="10">
    <source>
        <dbReference type="PROSITE" id="PS51085"/>
    </source>
</evidence>
<keyword evidence="13" id="KW-1185">Reference proteome</keyword>
<dbReference type="InterPro" id="IPR001709">
    <property type="entry name" value="Flavoprot_Pyr_Nucl_cyt_Rdtase"/>
</dbReference>
<dbReference type="Gene3D" id="2.40.30.10">
    <property type="entry name" value="Translation factors"/>
    <property type="match status" value="1"/>
</dbReference>